<sequence>MTDVRVNTSHQTASDHCEDVLLQPLPSPNSVEGILCGSWDSDLLLDIVLYMIDTTLGNDKTTLYNLSLTCSILHAHAQKLIFKLVRLPYWIGGPCPYIKRFLAILHHDPRILTCIQTLVLDVRLAPPIDPDVRYLCFTLHQHFPNLTAVVINLERAPTGISSPIPPPGVSHVPWPAEFRNPLMQLMKNHRIKHLSIFRNSFDTGILRYAEHVERLCFQDFIPSIDTSVDRTESGSEAASSRTINRATENSIAAIPIMRPKLLYLHSPSYKNTTLTTQVSPHCAIDFSQTTTFRFVALHREAIRLIPGYLPLFSHSLAHLSIYNCFVFRFPDQVLSLSTLTGLRFITLSISLRFVKPTETAVPNTGDSYSPSTLPNVRINSEDIACPLELDGLRHLEWLTTTLASLPNPCNVASIKLLIVLLSCTGPQSVQNIDWASFDRTVFGCAASRGTGLARHFEYTNTVSDTLGGAWVQRQNRKWCKLKKLEIVFIKGQRNHLLDDERLLAWKDGDAMSRFLGEVMPNFAENTDGVVDVKVTAGRSSIWLFVPQGV</sequence>
<organism evidence="1 2">
    <name type="scientific">Panaeolus cyanescens</name>
    <dbReference type="NCBI Taxonomy" id="181874"/>
    <lineage>
        <taxon>Eukaryota</taxon>
        <taxon>Fungi</taxon>
        <taxon>Dikarya</taxon>
        <taxon>Basidiomycota</taxon>
        <taxon>Agaricomycotina</taxon>
        <taxon>Agaricomycetes</taxon>
        <taxon>Agaricomycetidae</taxon>
        <taxon>Agaricales</taxon>
        <taxon>Agaricineae</taxon>
        <taxon>Galeropsidaceae</taxon>
        <taxon>Panaeolus</taxon>
    </lineage>
</organism>
<evidence type="ECO:0000313" key="2">
    <source>
        <dbReference type="Proteomes" id="UP000284842"/>
    </source>
</evidence>
<gene>
    <name evidence="1" type="ORF">CVT24_002308</name>
</gene>
<evidence type="ECO:0000313" key="1">
    <source>
        <dbReference type="EMBL" id="PPR02884.1"/>
    </source>
</evidence>
<dbReference type="InParanoid" id="A0A409YIS0"/>
<comment type="caution">
    <text evidence="1">The sequence shown here is derived from an EMBL/GenBank/DDBJ whole genome shotgun (WGS) entry which is preliminary data.</text>
</comment>
<protein>
    <submittedName>
        <fullName evidence="1">Uncharacterized protein</fullName>
    </submittedName>
</protein>
<keyword evidence="2" id="KW-1185">Reference proteome</keyword>
<proteinExistence type="predicted"/>
<dbReference type="Proteomes" id="UP000284842">
    <property type="component" value="Unassembled WGS sequence"/>
</dbReference>
<dbReference type="EMBL" id="NHTK01001134">
    <property type="protein sequence ID" value="PPR02884.1"/>
    <property type="molecule type" value="Genomic_DNA"/>
</dbReference>
<reference evidence="1 2" key="1">
    <citation type="journal article" date="2018" name="Evol. Lett.">
        <title>Horizontal gene cluster transfer increased hallucinogenic mushroom diversity.</title>
        <authorList>
            <person name="Reynolds H.T."/>
            <person name="Vijayakumar V."/>
            <person name="Gluck-Thaler E."/>
            <person name="Korotkin H.B."/>
            <person name="Matheny P.B."/>
            <person name="Slot J.C."/>
        </authorList>
    </citation>
    <scope>NUCLEOTIDE SEQUENCE [LARGE SCALE GENOMIC DNA]</scope>
    <source>
        <strain evidence="1 2">2629</strain>
    </source>
</reference>
<dbReference type="AlphaFoldDB" id="A0A409YIS0"/>
<name>A0A409YIS0_9AGAR</name>
<accession>A0A409YIS0</accession>